<evidence type="ECO:0000313" key="7">
    <source>
        <dbReference type="Proteomes" id="UP000596660"/>
    </source>
</evidence>
<proteinExistence type="inferred from homology"/>
<dbReference type="Pfam" id="PF00348">
    <property type="entry name" value="polyprenyl_synt"/>
    <property type="match status" value="1"/>
</dbReference>
<evidence type="ECO:0000313" key="6">
    <source>
        <dbReference type="EnsemblPlants" id="AUR62017133-RA:cds"/>
    </source>
</evidence>
<dbReference type="GO" id="GO:0046872">
    <property type="term" value="F:metal ion binding"/>
    <property type="evidence" value="ECO:0007669"/>
    <property type="project" value="UniProtKB-KW"/>
</dbReference>
<protein>
    <submittedName>
        <fullName evidence="6">Uncharacterized protein</fullName>
    </submittedName>
</protein>
<dbReference type="Gramene" id="AUR62017133-RA">
    <property type="protein sequence ID" value="AUR62017133-RA:cds"/>
    <property type="gene ID" value="AUR62017133"/>
</dbReference>
<keyword evidence="7" id="KW-1185">Reference proteome</keyword>
<dbReference type="AlphaFoldDB" id="A0A803LQA4"/>
<dbReference type="SUPFAM" id="SSF48576">
    <property type="entry name" value="Terpenoid synthases"/>
    <property type="match status" value="1"/>
</dbReference>
<dbReference type="EnsemblPlants" id="AUR62017133-RA">
    <property type="protein sequence ID" value="AUR62017133-RA:cds"/>
    <property type="gene ID" value="AUR62017133"/>
</dbReference>
<keyword evidence="5" id="KW-0460">Magnesium</keyword>
<sequence length="610" mass="68378">MSDNLRSKFLDVYQILKSELMNDPAFDGIDISRKWVDHAFNDFYLVFLMLEQDSSGEKLSRGISVIDSYKLLKDGKELTDDEIFLASALGWCIEWLQSYFLLLCEYLEKHHTKRDWPLWFKDPKIRMMAANGGVILRHQIQRVLKKHFRNKKYYVELLDLFNEVEFQTAYGQMNSLLTALEEEKDLSKYSLDLHRRIVLYKTASYSCYLSVACALLMSEENLDDHLNAKSILIDIGNYFQVHVDYLNCFGEPGNGKTGTDIEEFKCSCSKAEMEGGYRKRKTCSTRSDDEDGVGRGPTLKKLSPELIKDDSLTLGGCVKRKGEVLQRHAKATSRTLDVAYGEMHPSEARDTNGPEGLKKVLCSGSASVCYKRKGARKSTSKKWSNMRNAASFNTDDCKGEKASARSINSDEFNGEKAMKYAGVENMVVMNTYDVSTFKMDMLKRWISADVVSMLQSVTSRVLRWIHAMDYCSGTGPLISSLAGEVVLFSGGIGAESMSTVSIAGFLRTQCCAYLAIVSEVHGDSVAASTAPCTICVFVKPGHAQDIYVVHCTSWNPMLKVIKKHVGNIVDLIHETHKVFGNGLAFGDSTRNVIIKNDVKCIKCCGADNRL</sequence>
<organism evidence="6 7">
    <name type="scientific">Chenopodium quinoa</name>
    <name type="common">Quinoa</name>
    <dbReference type="NCBI Taxonomy" id="63459"/>
    <lineage>
        <taxon>Eukaryota</taxon>
        <taxon>Viridiplantae</taxon>
        <taxon>Streptophyta</taxon>
        <taxon>Embryophyta</taxon>
        <taxon>Tracheophyta</taxon>
        <taxon>Spermatophyta</taxon>
        <taxon>Magnoliopsida</taxon>
        <taxon>eudicotyledons</taxon>
        <taxon>Gunneridae</taxon>
        <taxon>Pentapetalae</taxon>
        <taxon>Caryophyllales</taxon>
        <taxon>Chenopodiaceae</taxon>
        <taxon>Chenopodioideae</taxon>
        <taxon>Atripliceae</taxon>
        <taxon>Chenopodium</taxon>
    </lineage>
</organism>
<dbReference type="GO" id="GO:0004337">
    <property type="term" value="F:(2E,6E)-farnesyl diphosphate synthase activity"/>
    <property type="evidence" value="ECO:0007669"/>
    <property type="project" value="TreeGrafter"/>
</dbReference>
<dbReference type="InterPro" id="IPR039702">
    <property type="entry name" value="FPS1-like"/>
</dbReference>
<comment type="cofactor">
    <cofactor evidence="1">
        <name>Mg(2+)</name>
        <dbReference type="ChEBI" id="CHEBI:18420"/>
    </cofactor>
</comment>
<reference evidence="6" key="1">
    <citation type="journal article" date="2017" name="Nature">
        <title>The genome of Chenopodium quinoa.</title>
        <authorList>
            <person name="Jarvis D.E."/>
            <person name="Ho Y.S."/>
            <person name="Lightfoot D.J."/>
            <person name="Schmoeckel S.M."/>
            <person name="Li B."/>
            <person name="Borm T.J.A."/>
            <person name="Ohyanagi H."/>
            <person name="Mineta K."/>
            <person name="Michell C.T."/>
            <person name="Saber N."/>
            <person name="Kharbatia N.M."/>
            <person name="Rupper R.R."/>
            <person name="Sharp A.R."/>
            <person name="Dally N."/>
            <person name="Boughton B.A."/>
            <person name="Woo Y.H."/>
            <person name="Gao G."/>
            <person name="Schijlen E.G.W.M."/>
            <person name="Guo X."/>
            <person name="Momin A.A."/>
            <person name="Negrao S."/>
            <person name="Al-Babili S."/>
            <person name="Gehring C."/>
            <person name="Roessner U."/>
            <person name="Jung C."/>
            <person name="Murphy K."/>
            <person name="Arold S.T."/>
            <person name="Gojobori T."/>
            <person name="van der Linden C.G."/>
            <person name="van Loo E.N."/>
            <person name="Jellen E.N."/>
            <person name="Maughan P.J."/>
            <person name="Tester M."/>
        </authorList>
    </citation>
    <scope>NUCLEOTIDE SEQUENCE [LARGE SCALE GENOMIC DNA]</scope>
    <source>
        <strain evidence="6">cv. PI 614886</strain>
    </source>
</reference>
<dbReference type="GO" id="GO:0045337">
    <property type="term" value="P:farnesyl diphosphate biosynthetic process"/>
    <property type="evidence" value="ECO:0007669"/>
    <property type="project" value="TreeGrafter"/>
</dbReference>
<dbReference type="PANTHER" id="PTHR11525:SF0">
    <property type="entry name" value="FARNESYL PYROPHOSPHATE SYNTHASE"/>
    <property type="match status" value="1"/>
</dbReference>
<dbReference type="InterPro" id="IPR000092">
    <property type="entry name" value="Polyprenyl_synt"/>
</dbReference>
<dbReference type="GO" id="GO:0004161">
    <property type="term" value="F:dimethylallyltranstransferase activity"/>
    <property type="evidence" value="ECO:0007669"/>
    <property type="project" value="TreeGrafter"/>
</dbReference>
<comment type="similarity">
    <text evidence="2">Belongs to the FPP/GGPP synthase family.</text>
</comment>
<keyword evidence="4" id="KW-0479">Metal-binding</keyword>
<evidence type="ECO:0000256" key="1">
    <source>
        <dbReference type="ARBA" id="ARBA00001946"/>
    </source>
</evidence>
<evidence type="ECO:0000256" key="3">
    <source>
        <dbReference type="ARBA" id="ARBA00022679"/>
    </source>
</evidence>
<evidence type="ECO:0000256" key="2">
    <source>
        <dbReference type="ARBA" id="ARBA00006706"/>
    </source>
</evidence>
<accession>A0A803LQA4</accession>
<dbReference type="PANTHER" id="PTHR11525">
    <property type="entry name" value="FARNESYL-PYROPHOSPHATE SYNTHETASE"/>
    <property type="match status" value="1"/>
</dbReference>
<dbReference type="InterPro" id="IPR008949">
    <property type="entry name" value="Isoprenoid_synthase_dom_sf"/>
</dbReference>
<dbReference type="Proteomes" id="UP000596660">
    <property type="component" value="Unplaced"/>
</dbReference>
<evidence type="ECO:0000256" key="5">
    <source>
        <dbReference type="ARBA" id="ARBA00022842"/>
    </source>
</evidence>
<reference evidence="6" key="2">
    <citation type="submission" date="2021-03" db="UniProtKB">
        <authorList>
            <consortium name="EnsemblPlants"/>
        </authorList>
    </citation>
    <scope>IDENTIFICATION</scope>
</reference>
<keyword evidence="3" id="KW-0808">Transferase</keyword>
<dbReference type="GO" id="GO:0005737">
    <property type="term" value="C:cytoplasm"/>
    <property type="evidence" value="ECO:0007669"/>
    <property type="project" value="TreeGrafter"/>
</dbReference>
<evidence type="ECO:0000256" key="4">
    <source>
        <dbReference type="ARBA" id="ARBA00022723"/>
    </source>
</evidence>
<name>A0A803LQA4_CHEQI</name>
<dbReference type="Gene3D" id="1.10.600.10">
    <property type="entry name" value="Farnesyl Diphosphate Synthase"/>
    <property type="match status" value="1"/>
</dbReference>